<sequence length="230" mass="27320">MNLVFDIETTAYDFESLEESQQEFLLRYAEQEKDEILRAEKIEEAKRFLNLYPFTAKVIVIGMLNTESEHSLILFESEVNEEWRNEEGTINYKGMSEVEMLNTFWNYVNKVESVITFNGRAFDIPFLMLRSAKLGIKPSRNLIARRYDTNLHIDLLEQFTFYGLTKKFNLDFYCRSFGIESPKSEGITGMEVNQLYRAGRIKEIAVYCNRDVRATFELYKVWKKYLYDER</sequence>
<dbReference type="eggNOG" id="COG3298">
    <property type="taxonomic scope" value="Bacteria"/>
</dbReference>
<accession>I7A548</accession>
<keyword evidence="2" id="KW-0269">Exonuclease</keyword>
<keyword evidence="3" id="KW-1185">Reference proteome</keyword>
<organism evidence="2 3">
    <name type="scientific">Melioribacter roseus (strain DSM 23840 / JCM 17771 / VKM B-2668 / P3M-2)</name>
    <dbReference type="NCBI Taxonomy" id="1191523"/>
    <lineage>
        <taxon>Bacteria</taxon>
        <taxon>Pseudomonadati</taxon>
        <taxon>Ignavibacteriota</taxon>
        <taxon>Ignavibacteria</taxon>
        <taxon>Ignavibacteriales</taxon>
        <taxon>Melioribacteraceae</taxon>
        <taxon>Melioribacter</taxon>
    </lineage>
</organism>
<dbReference type="HOGENOM" id="CLU_069554_0_0_10"/>
<dbReference type="STRING" id="1191523.MROS_1767"/>
<feature type="domain" description="Predicted 3'-5' exonuclease PolB-like" evidence="1">
    <location>
        <begin position="90"/>
        <end position="219"/>
    </location>
</feature>
<dbReference type="InterPro" id="IPR012337">
    <property type="entry name" value="RNaseH-like_sf"/>
</dbReference>
<gene>
    <name evidence="2" type="ordered locus">MROS_1767</name>
</gene>
<dbReference type="GO" id="GO:0003676">
    <property type="term" value="F:nucleic acid binding"/>
    <property type="evidence" value="ECO:0007669"/>
    <property type="project" value="InterPro"/>
</dbReference>
<dbReference type="Pfam" id="PF10108">
    <property type="entry name" value="DNA_pol_B_exo2"/>
    <property type="match status" value="1"/>
</dbReference>
<dbReference type="SUPFAM" id="SSF53098">
    <property type="entry name" value="Ribonuclease H-like"/>
    <property type="match status" value="1"/>
</dbReference>
<keyword evidence="2" id="KW-0540">Nuclease</keyword>
<dbReference type="InterPro" id="IPR036397">
    <property type="entry name" value="RNaseH_sf"/>
</dbReference>
<dbReference type="GO" id="GO:0004527">
    <property type="term" value="F:exonuclease activity"/>
    <property type="evidence" value="ECO:0007669"/>
    <property type="project" value="UniProtKB-KW"/>
</dbReference>
<proteinExistence type="predicted"/>
<dbReference type="RefSeq" id="WP_014856433.1">
    <property type="nucleotide sequence ID" value="NC_018178.1"/>
</dbReference>
<name>I7A548_MELRP</name>
<dbReference type="Proteomes" id="UP000009011">
    <property type="component" value="Chromosome"/>
</dbReference>
<dbReference type="Gene3D" id="3.30.420.10">
    <property type="entry name" value="Ribonuclease H-like superfamily/Ribonuclease H"/>
    <property type="match status" value="1"/>
</dbReference>
<keyword evidence="2" id="KW-0378">Hydrolase</keyword>
<dbReference type="InterPro" id="IPR019288">
    <property type="entry name" value="3'-5'_exonuclease_PolB-like"/>
</dbReference>
<evidence type="ECO:0000313" key="2">
    <source>
        <dbReference type="EMBL" id="AFN75001.1"/>
    </source>
</evidence>
<dbReference type="AlphaFoldDB" id="I7A548"/>
<dbReference type="EMBL" id="CP003557">
    <property type="protein sequence ID" value="AFN75001.1"/>
    <property type="molecule type" value="Genomic_DNA"/>
</dbReference>
<reference evidence="2 3" key="1">
    <citation type="journal article" date="2013" name="PLoS ONE">
        <title>Genomic analysis of Melioribacter roseus, facultatively anaerobic organotrophic bacterium representing a novel deep lineage within Bacteriodetes/Chlorobi group.</title>
        <authorList>
            <person name="Kadnikov V.V."/>
            <person name="Mardanov A.V."/>
            <person name="Podosokorskaya O.A."/>
            <person name="Gavrilov S.N."/>
            <person name="Kublanov I.V."/>
            <person name="Beletsky A.V."/>
            <person name="Bonch-Osmolovskaya E.A."/>
            <person name="Ravin N.V."/>
        </authorList>
    </citation>
    <scope>NUCLEOTIDE SEQUENCE [LARGE SCALE GENOMIC DNA]</scope>
    <source>
        <strain evidence="3">JCM 17771 / P3M-2</strain>
    </source>
</reference>
<dbReference type="KEGG" id="mro:MROS_1767"/>
<protein>
    <submittedName>
        <fullName evidence="2">3'-5' exonuclease, PolB</fullName>
    </submittedName>
</protein>
<dbReference type="OrthoDB" id="9773351at2"/>
<evidence type="ECO:0000259" key="1">
    <source>
        <dbReference type="Pfam" id="PF10108"/>
    </source>
</evidence>
<evidence type="ECO:0000313" key="3">
    <source>
        <dbReference type="Proteomes" id="UP000009011"/>
    </source>
</evidence>